<feature type="compositionally biased region" description="Low complexity" evidence="1">
    <location>
        <begin position="356"/>
        <end position="395"/>
    </location>
</feature>
<accession>U6GTR0</accession>
<evidence type="ECO:0000313" key="3">
    <source>
        <dbReference type="Proteomes" id="UP000018050"/>
    </source>
</evidence>
<proteinExistence type="predicted"/>
<dbReference type="RefSeq" id="XP_013248467.1">
    <property type="nucleotide sequence ID" value="XM_013393013.1"/>
</dbReference>
<dbReference type="EMBL" id="HG671942">
    <property type="protein sequence ID" value="CDI81984.1"/>
    <property type="molecule type" value="Genomic_DNA"/>
</dbReference>
<sequence length="504" mass="54413">MGLSKTEYEDAVNLEKLYFLANSHDQCALCGRGVLDVVALARFAPVGFVALMVFGAISLRKARVCGVSAFCDAEQGVSSVDLQRYEFLCNGCSAGKASAKKIGTDRFTAFEVQKLLNKFGGNSTSSTRDSGSSRAPRSSSSRAPERRRRHGRGHSRRRDSPSPSSESPDSSDDSPPRSSWASSRSRGNRGDKSSSRRKGAPQEDFVATGWPQPSSNVWTGAPDTRAHQGGLHQTTLPGMGGLAGMGLAAVPHAQQQQPQQQQPNTMWRQGQTPQGLLTPNMQQMQMPQQGATVGSFIDTSQQQWRACGGPQPQQHMQQLHSLPQMQQSLQQPSNSLFGMQPQQPQQQPFGMGGSMGRPPQMMMQQQQPQPNLVLQQHQQPSPLMQMQQVQQAQQQRNPFASMRGPQQPAARPSNPFASLQGSHYGGSPFQQQPQLQQPLQQTVGIQQAYRPPGVQQQTSPFGAPMGAPSGGVPMGGGPLSTPARAPVASTNPFASMSQAKWALV</sequence>
<evidence type="ECO:0000313" key="2">
    <source>
        <dbReference type="EMBL" id="CDI81984.1"/>
    </source>
</evidence>
<dbReference type="AlphaFoldDB" id="U6GTR0"/>
<feature type="compositionally biased region" description="Low complexity" evidence="1">
    <location>
        <begin position="310"/>
        <end position="349"/>
    </location>
</feature>
<feature type="compositionally biased region" description="Low complexity" evidence="1">
    <location>
        <begin position="430"/>
        <end position="441"/>
    </location>
</feature>
<protein>
    <submittedName>
        <fullName evidence="2">Major ampullate spidroin 2, putative</fullName>
    </submittedName>
</protein>
<reference evidence="2" key="2">
    <citation type="submission" date="2013-10" db="EMBL/GenBank/DDBJ databases">
        <authorList>
            <person name="Aslett M."/>
        </authorList>
    </citation>
    <scope>NUCLEOTIDE SEQUENCE</scope>
    <source>
        <strain evidence="2">Houghton</strain>
    </source>
</reference>
<feature type="compositionally biased region" description="Low complexity" evidence="1">
    <location>
        <begin position="121"/>
        <end position="142"/>
    </location>
</feature>
<gene>
    <name evidence="2" type="ORF">EAH_00024600</name>
</gene>
<dbReference type="GeneID" id="25270530"/>
<feature type="compositionally biased region" description="Polar residues" evidence="1">
    <location>
        <begin position="488"/>
        <end position="498"/>
    </location>
</feature>
<feature type="compositionally biased region" description="Low complexity" evidence="1">
    <location>
        <begin position="176"/>
        <end position="185"/>
    </location>
</feature>
<reference evidence="2" key="1">
    <citation type="submission" date="2013-10" db="EMBL/GenBank/DDBJ databases">
        <title>Genomic analysis of the causative agents of coccidiosis in chickens.</title>
        <authorList>
            <person name="Reid A.J."/>
            <person name="Blake D."/>
            <person name="Billington K."/>
            <person name="Browne H."/>
            <person name="Dunn M."/>
            <person name="Hung S."/>
            <person name="Kawahara F."/>
            <person name="Miranda-Saavedra D."/>
            <person name="Mourier T."/>
            <person name="Nagra H."/>
            <person name="Otto T.D."/>
            <person name="Rawlings N."/>
            <person name="Sanchez A."/>
            <person name="Sanders M."/>
            <person name="Subramaniam C."/>
            <person name="Tay Y."/>
            <person name="Dear P."/>
            <person name="Doerig C."/>
            <person name="Gruber A."/>
            <person name="Parkinson J."/>
            <person name="Shirley M."/>
            <person name="Wan K.L."/>
            <person name="Berriman M."/>
            <person name="Tomley F."/>
            <person name="Pain A."/>
        </authorList>
    </citation>
    <scope>NUCLEOTIDE SEQUENCE</scope>
    <source>
        <strain evidence="2">Houghton</strain>
    </source>
</reference>
<name>U6GTR0_EIMAC</name>
<feature type="region of interest" description="Disordered" evidence="1">
    <location>
        <begin position="121"/>
        <end position="223"/>
    </location>
</feature>
<dbReference type="OMA" id="ANSHDQC"/>
<keyword evidence="3" id="KW-1185">Reference proteome</keyword>
<dbReference type="Proteomes" id="UP000018050">
    <property type="component" value="Unassembled WGS sequence"/>
</dbReference>
<feature type="region of interest" description="Disordered" evidence="1">
    <location>
        <begin position="305"/>
        <end position="504"/>
    </location>
</feature>
<organism evidence="2 3">
    <name type="scientific">Eimeria acervulina</name>
    <name type="common">Coccidian parasite</name>
    <dbReference type="NCBI Taxonomy" id="5801"/>
    <lineage>
        <taxon>Eukaryota</taxon>
        <taxon>Sar</taxon>
        <taxon>Alveolata</taxon>
        <taxon>Apicomplexa</taxon>
        <taxon>Conoidasida</taxon>
        <taxon>Coccidia</taxon>
        <taxon>Eucoccidiorida</taxon>
        <taxon>Eimeriorina</taxon>
        <taxon>Eimeriidae</taxon>
        <taxon>Eimeria</taxon>
    </lineage>
</organism>
<dbReference type="VEuPathDB" id="ToxoDB:EAH_00024600"/>
<evidence type="ECO:0000256" key="1">
    <source>
        <dbReference type="SAM" id="MobiDB-lite"/>
    </source>
</evidence>
<feature type="compositionally biased region" description="Gly residues" evidence="1">
    <location>
        <begin position="468"/>
        <end position="478"/>
    </location>
</feature>
<feature type="compositionally biased region" description="Basic residues" evidence="1">
    <location>
        <begin position="145"/>
        <end position="157"/>
    </location>
</feature>
<dbReference type="OrthoDB" id="347712at2759"/>